<evidence type="ECO:0000313" key="1">
    <source>
        <dbReference type="EMBL" id="MBJ8337512.1"/>
    </source>
</evidence>
<organism evidence="1 2">
    <name type="scientific">Antrihabitans stalagmiti</name>
    <dbReference type="NCBI Taxonomy" id="2799499"/>
    <lineage>
        <taxon>Bacteria</taxon>
        <taxon>Bacillati</taxon>
        <taxon>Actinomycetota</taxon>
        <taxon>Actinomycetes</taxon>
        <taxon>Mycobacteriales</taxon>
        <taxon>Nocardiaceae</taxon>
        <taxon>Antrihabitans</taxon>
    </lineage>
</organism>
<protein>
    <submittedName>
        <fullName evidence="1">DUF2071 domain-containing protein</fullName>
    </submittedName>
</protein>
<comment type="caution">
    <text evidence="1">The sequence shown here is derived from an EMBL/GenBank/DDBJ whole genome shotgun (WGS) entry which is preliminary data.</text>
</comment>
<gene>
    <name evidence="1" type="ORF">JGU71_01305</name>
</gene>
<dbReference type="Proteomes" id="UP000655868">
    <property type="component" value="Unassembled WGS sequence"/>
</dbReference>
<keyword evidence="2" id="KW-1185">Reference proteome</keyword>
<proteinExistence type="predicted"/>
<accession>A0A934NLQ6</accession>
<name>A0A934NLQ6_9NOCA</name>
<dbReference type="Pfam" id="PF09844">
    <property type="entry name" value="DUF2071"/>
    <property type="match status" value="1"/>
</dbReference>
<dbReference type="EMBL" id="JAEMNV010000001">
    <property type="protein sequence ID" value="MBJ8337512.1"/>
    <property type="molecule type" value="Genomic_DNA"/>
</dbReference>
<dbReference type="InterPro" id="IPR018644">
    <property type="entry name" value="DUF2071"/>
</dbReference>
<sequence length="241" mass="26188">MGSRLPSVSARMHERFIVNLRVPPQVLRDRLPACVTPQVVNGYAVVSFCMLDLRGVTLAPLPPIVGPRSISCAQRYAILAESGEPAVFVPERQTNFAVGARLSALGFAAPHRLVDIAIERESPATELRVQDGNDIMFEAALRPSGEFSSAVFATLDDFAAFMAAGVRSYGRSRHEGRLTVLDLHKDDGSYEPLFIEWIGGTFVDDCLAVGAQVDSALRTTDAHYVWKYHGLIADAVGSTRS</sequence>
<evidence type="ECO:0000313" key="2">
    <source>
        <dbReference type="Proteomes" id="UP000655868"/>
    </source>
</evidence>
<dbReference type="RefSeq" id="WP_199701218.1">
    <property type="nucleotide sequence ID" value="NZ_JAEMNV010000001.1"/>
</dbReference>
<dbReference type="AlphaFoldDB" id="A0A934NLQ6"/>
<reference evidence="1" key="1">
    <citation type="submission" date="2020-12" db="EMBL/GenBank/DDBJ databases">
        <title>Antrihabitans popcorni sp. nov. and Antrihabitans auranticaus sp. nov., isolated from a larva cave.</title>
        <authorList>
            <person name="Lee S.D."/>
            <person name="Kim I.S."/>
        </authorList>
    </citation>
    <scope>NUCLEOTIDE SEQUENCE</scope>
    <source>
        <strain evidence="1">YC3-6</strain>
    </source>
</reference>